<evidence type="ECO:0000313" key="2">
    <source>
        <dbReference type="EMBL" id="RAI58760.1"/>
    </source>
</evidence>
<keyword evidence="2" id="KW-0378">Hydrolase</keyword>
<proteinExistence type="predicted"/>
<dbReference type="OrthoDB" id="9785345at2"/>
<comment type="caution">
    <text evidence="2">The sequence shown here is derived from an EMBL/GenBank/DDBJ whole genome shotgun (WGS) entry which is preliminary data.</text>
</comment>
<gene>
    <name evidence="2" type="ORF">DOO78_11805</name>
</gene>
<keyword evidence="3" id="KW-1185">Reference proteome</keyword>
<feature type="domain" description="Cell wall hydrolase SleB" evidence="1">
    <location>
        <begin position="56"/>
        <end position="162"/>
    </location>
</feature>
<reference evidence="3" key="1">
    <citation type="submission" date="2018-06" db="EMBL/GenBank/DDBJ databases">
        <authorList>
            <person name="Khan S.A."/>
        </authorList>
    </citation>
    <scope>NUCLEOTIDE SEQUENCE [LARGE SCALE GENOMIC DNA]</scope>
    <source>
        <strain evidence="3">DB-1506</strain>
    </source>
</reference>
<protein>
    <submittedName>
        <fullName evidence="2">Cell wall hydrolase</fullName>
    </submittedName>
</protein>
<sequence>MQRPGRALARRGRGGRVVTAPELLALTLRVEAGDRPVRAIEALAALVVNRARLAMAGAAERERFAPGARPGLAFPALLARALRAPFLFGCWMPRHPRRAALLEAADRQDPALAICRRVAARAVAGALPDPTGGATHWHAAEVLPGWALGQVPVAEIGGLVFYRLATAAGPARAAA</sequence>
<organism evidence="2 3">
    <name type="scientific">Roseicella frigidaeris</name>
    <dbReference type="NCBI Taxonomy" id="2230885"/>
    <lineage>
        <taxon>Bacteria</taxon>
        <taxon>Pseudomonadati</taxon>
        <taxon>Pseudomonadota</taxon>
        <taxon>Alphaproteobacteria</taxon>
        <taxon>Acetobacterales</taxon>
        <taxon>Roseomonadaceae</taxon>
        <taxon>Roseicella</taxon>
    </lineage>
</organism>
<dbReference type="Pfam" id="PF07486">
    <property type="entry name" value="Hydrolase_2"/>
    <property type="match status" value="1"/>
</dbReference>
<dbReference type="EMBL" id="QLIX01000007">
    <property type="protein sequence ID" value="RAI58760.1"/>
    <property type="molecule type" value="Genomic_DNA"/>
</dbReference>
<dbReference type="GO" id="GO:0016787">
    <property type="term" value="F:hydrolase activity"/>
    <property type="evidence" value="ECO:0007669"/>
    <property type="project" value="UniProtKB-KW"/>
</dbReference>
<dbReference type="AlphaFoldDB" id="A0A327M734"/>
<accession>A0A327M734</accession>
<name>A0A327M734_9PROT</name>
<evidence type="ECO:0000259" key="1">
    <source>
        <dbReference type="Pfam" id="PF07486"/>
    </source>
</evidence>
<dbReference type="InterPro" id="IPR011105">
    <property type="entry name" value="Cell_wall_hydrolase_SleB"/>
</dbReference>
<evidence type="ECO:0000313" key="3">
    <source>
        <dbReference type="Proteomes" id="UP000249065"/>
    </source>
</evidence>
<dbReference type="Proteomes" id="UP000249065">
    <property type="component" value="Unassembled WGS sequence"/>
</dbReference>